<evidence type="ECO:0000256" key="7">
    <source>
        <dbReference type="PROSITE-ProRule" id="PRU00473"/>
    </source>
</evidence>
<keyword evidence="10" id="KW-0282">Flagellum</keyword>
<dbReference type="EMBL" id="RIZI01000112">
    <property type="protein sequence ID" value="RNF69121.1"/>
    <property type="molecule type" value="Genomic_DNA"/>
</dbReference>
<evidence type="ECO:0000256" key="3">
    <source>
        <dbReference type="ARBA" id="ARBA00022475"/>
    </source>
</evidence>
<evidence type="ECO:0000256" key="6">
    <source>
        <dbReference type="ARBA" id="ARBA00023136"/>
    </source>
</evidence>
<protein>
    <submittedName>
        <fullName evidence="10">Flagellar motor protein MotD</fullName>
    </submittedName>
</protein>
<evidence type="ECO:0000256" key="8">
    <source>
        <dbReference type="SAM" id="Phobius"/>
    </source>
</evidence>
<keyword evidence="10" id="KW-0969">Cilium</keyword>
<evidence type="ECO:0000256" key="1">
    <source>
        <dbReference type="ARBA" id="ARBA00004162"/>
    </source>
</evidence>
<dbReference type="PANTHER" id="PTHR30329">
    <property type="entry name" value="STATOR ELEMENT OF FLAGELLAR MOTOR COMPLEX"/>
    <property type="match status" value="1"/>
</dbReference>
<dbReference type="AlphaFoldDB" id="A0A3M8RLA7"/>
<dbReference type="GO" id="GO:0005886">
    <property type="term" value="C:plasma membrane"/>
    <property type="evidence" value="ECO:0007669"/>
    <property type="project" value="UniProtKB-SubCell"/>
</dbReference>
<dbReference type="CDD" id="cd07185">
    <property type="entry name" value="OmpA_C-like"/>
    <property type="match status" value="1"/>
</dbReference>
<keyword evidence="10" id="KW-0966">Cell projection</keyword>
<evidence type="ECO:0000259" key="9">
    <source>
        <dbReference type="PROSITE" id="PS51123"/>
    </source>
</evidence>
<comment type="similarity">
    <text evidence="2">Belongs to the MotB family.</text>
</comment>
<feature type="transmembrane region" description="Helical" evidence="8">
    <location>
        <begin position="20"/>
        <end position="37"/>
    </location>
</feature>
<feature type="domain" description="OmpA-like" evidence="9">
    <location>
        <begin position="141"/>
        <end position="261"/>
    </location>
</feature>
<evidence type="ECO:0000256" key="4">
    <source>
        <dbReference type="ARBA" id="ARBA00022692"/>
    </source>
</evidence>
<accession>A0A3M8RLA7</accession>
<dbReference type="InterPro" id="IPR050330">
    <property type="entry name" value="Bact_OuterMem_StrucFunc"/>
</dbReference>
<dbReference type="InterPro" id="IPR025713">
    <property type="entry name" value="MotB-like_N_dom"/>
</dbReference>
<keyword evidence="5 8" id="KW-1133">Transmembrane helix</keyword>
<comment type="subcellular location">
    <subcellularLocation>
        <location evidence="1">Cell membrane</location>
        <topology evidence="1">Single-pass membrane protein</topology>
    </subcellularLocation>
</comment>
<dbReference type="Gene3D" id="3.30.1330.60">
    <property type="entry name" value="OmpA-like domain"/>
    <property type="match status" value="1"/>
</dbReference>
<dbReference type="NCBIfam" id="NF006541">
    <property type="entry name" value="PRK09038.1"/>
    <property type="match status" value="1"/>
</dbReference>
<proteinExistence type="inferred from homology"/>
<gene>
    <name evidence="10" type="primary">motD</name>
    <name evidence="10" type="ORF">EC580_02450</name>
</gene>
<keyword evidence="6 7" id="KW-0472">Membrane</keyword>
<dbReference type="OrthoDB" id="5291291at2"/>
<dbReference type="InterPro" id="IPR036737">
    <property type="entry name" value="OmpA-like_sf"/>
</dbReference>
<dbReference type="RefSeq" id="WP_123101874.1">
    <property type="nucleotide sequence ID" value="NZ_CP127527.1"/>
</dbReference>
<keyword evidence="3" id="KW-1003">Cell membrane</keyword>
<organism evidence="10">
    <name type="scientific">Acidithiobacillus sulfuriphilus</name>
    <dbReference type="NCBI Taxonomy" id="1867749"/>
    <lineage>
        <taxon>Bacteria</taxon>
        <taxon>Pseudomonadati</taxon>
        <taxon>Pseudomonadota</taxon>
        <taxon>Acidithiobacillia</taxon>
        <taxon>Acidithiobacillales</taxon>
        <taxon>Acidithiobacillaceae</taxon>
        <taxon>Acidithiobacillus</taxon>
    </lineage>
</organism>
<sequence length="280" mass="30400">MARRKREEEWENHERWLVSYADFITLLFSFFVVMYAISSVNEGKYRVLSSTLVAAFSGQPWSPVPIRAGQAPTGAPMPLKLPPLPKVVDIAPVPQVPHGKVAANVQPPLARDAAMDRVEKEIKSLLRPLIQQGSVAVHRTGLGVVLDINAKILFPSGQADLTPPAVTTLTSVAQVLRRLPYQIQVNGFTNDLPIHSPQFQSNWALSAIRAVSVVELFIQQGVNPDNLVAAGYGKYHPIAPNDTPEGLAMNRRVSIVIVAPQFPKKAGDSPIMAGAIGDRG</sequence>
<dbReference type="InterPro" id="IPR006665">
    <property type="entry name" value="OmpA-like"/>
</dbReference>
<dbReference type="Pfam" id="PF13677">
    <property type="entry name" value="MotB_plug"/>
    <property type="match status" value="1"/>
</dbReference>
<evidence type="ECO:0000313" key="10">
    <source>
        <dbReference type="EMBL" id="RNF69121.1"/>
    </source>
</evidence>
<keyword evidence="4 8" id="KW-0812">Transmembrane</keyword>
<evidence type="ECO:0000256" key="5">
    <source>
        <dbReference type="ARBA" id="ARBA00022989"/>
    </source>
</evidence>
<comment type="caution">
    <text evidence="10">The sequence shown here is derived from an EMBL/GenBank/DDBJ whole genome shotgun (WGS) entry which is preliminary data.</text>
</comment>
<dbReference type="Pfam" id="PF00691">
    <property type="entry name" value="OmpA"/>
    <property type="match status" value="1"/>
</dbReference>
<evidence type="ECO:0000256" key="2">
    <source>
        <dbReference type="ARBA" id="ARBA00008914"/>
    </source>
</evidence>
<name>A0A3M8RLA7_9PROT</name>
<reference evidence="10" key="1">
    <citation type="submission" date="2018-10" db="EMBL/GenBank/DDBJ databases">
        <title>Acidithiobacillus sulfuriphilus sp. nov.: an extremely acidophilic sulfur-oxidizing chemolithotroph isolated from a neutral pH environment.</title>
        <authorList>
            <person name="Falagan C."/>
            <person name="Moya-Beltran A."/>
            <person name="Quatrini R."/>
            <person name="Johnson D.B."/>
        </authorList>
    </citation>
    <scope>NUCLEOTIDE SEQUENCE [LARGE SCALE GENOMIC DNA]</scope>
    <source>
        <strain evidence="10">CJ-2</strain>
    </source>
</reference>
<dbReference type="PROSITE" id="PS51123">
    <property type="entry name" value="OMPA_2"/>
    <property type="match status" value="1"/>
</dbReference>
<dbReference type="PANTHER" id="PTHR30329:SF20">
    <property type="entry name" value="EXPORTED PROTEIN"/>
    <property type="match status" value="1"/>
</dbReference>
<dbReference type="SUPFAM" id="SSF103088">
    <property type="entry name" value="OmpA-like"/>
    <property type="match status" value="1"/>
</dbReference>